<dbReference type="OrthoDB" id="2767275at2759"/>
<evidence type="ECO:0008006" key="3">
    <source>
        <dbReference type="Google" id="ProtNLM"/>
    </source>
</evidence>
<protein>
    <recommendedName>
        <fullName evidence="3">Ankyrin</fullName>
    </recommendedName>
</protein>
<dbReference type="STRING" id="1314783.A0A165MTZ9"/>
<keyword evidence="2" id="KW-1185">Reference proteome</keyword>
<sequence length="356" mass="40397">MDALARTLLLRCYKNWNMAKDKVDMVIRSLLASETASLRFIAYAVRHVLRDCRSIGDVQRTVQRLRLGSGLEDAYRAILDKVLQGDESVAKLVKRVFVWLLGTQRPLTAEELWEAILIDRKSDGSVDVTVEQRWFDQHRLFQDHCYGMVEHSNKSGKVVLADMSVQEFLPNYTGPGNDKPFADRRVRLVTAKAVVSYAILDLKDPRGDHPLRGYASATLADHLLSVGIPDRRLLDLTLQFVGTLLERQHGLSSPWKFGWKMLSTITSGPFLSVARALNPKWLNADIPAYGCTPLMLAVDHQDFKAVEALVRTLRVNIKQKSRIPNYRSTEQDKDVKVEPSVYARRKQSQTIRDLLG</sequence>
<proteinExistence type="predicted"/>
<dbReference type="PANTHER" id="PTHR10039:SF16">
    <property type="entry name" value="GPI INOSITOL-DEACYLASE"/>
    <property type="match status" value="1"/>
</dbReference>
<dbReference type="AlphaFoldDB" id="A0A165MTZ9"/>
<dbReference type="Proteomes" id="UP000076727">
    <property type="component" value="Unassembled WGS sequence"/>
</dbReference>
<dbReference type="PANTHER" id="PTHR10039">
    <property type="entry name" value="AMELOGENIN"/>
    <property type="match status" value="1"/>
</dbReference>
<gene>
    <name evidence="1" type="ORF">DAEQUDRAFT_481570</name>
</gene>
<evidence type="ECO:0000313" key="1">
    <source>
        <dbReference type="EMBL" id="KZT66120.1"/>
    </source>
</evidence>
<name>A0A165MTZ9_9APHY</name>
<reference evidence="1 2" key="1">
    <citation type="journal article" date="2016" name="Mol. Biol. Evol.">
        <title>Comparative Genomics of Early-Diverging Mushroom-Forming Fungi Provides Insights into the Origins of Lignocellulose Decay Capabilities.</title>
        <authorList>
            <person name="Nagy L.G."/>
            <person name="Riley R."/>
            <person name="Tritt A."/>
            <person name="Adam C."/>
            <person name="Daum C."/>
            <person name="Floudas D."/>
            <person name="Sun H."/>
            <person name="Yadav J.S."/>
            <person name="Pangilinan J."/>
            <person name="Larsson K.H."/>
            <person name="Matsuura K."/>
            <person name="Barry K."/>
            <person name="Labutti K."/>
            <person name="Kuo R."/>
            <person name="Ohm R.A."/>
            <person name="Bhattacharya S.S."/>
            <person name="Shirouzu T."/>
            <person name="Yoshinaga Y."/>
            <person name="Martin F.M."/>
            <person name="Grigoriev I.V."/>
            <person name="Hibbett D.S."/>
        </authorList>
    </citation>
    <scope>NUCLEOTIDE SEQUENCE [LARGE SCALE GENOMIC DNA]</scope>
    <source>
        <strain evidence="1 2">L-15889</strain>
    </source>
</reference>
<dbReference type="EMBL" id="KV429094">
    <property type="protein sequence ID" value="KZT66120.1"/>
    <property type="molecule type" value="Genomic_DNA"/>
</dbReference>
<evidence type="ECO:0000313" key="2">
    <source>
        <dbReference type="Proteomes" id="UP000076727"/>
    </source>
</evidence>
<accession>A0A165MTZ9</accession>
<organism evidence="1 2">
    <name type="scientific">Daedalea quercina L-15889</name>
    <dbReference type="NCBI Taxonomy" id="1314783"/>
    <lineage>
        <taxon>Eukaryota</taxon>
        <taxon>Fungi</taxon>
        <taxon>Dikarya</taxon>
        <taxon>Basidiomycota</taxon>
        <taxon>Agaricomycotina</taxon>
        <taxon>Agaricomycetes</taxon>
        <taxon>Polyporales</taxon>
        <taxon>Fomitopsis</taxon>
    </lineage>
</organism>